<feature type="region of interest" description="Disordered" evidence="1">
    <location>
        <begin position="20"/>
        <end position="49"/>
    </location>
</feature>
<reference evidence="2 3" key="1">
    <citation type="journal article" date="2013" name="Appl. Environ. Microbiol.">
        <title>Genome analysis suggests that the soil oligotrophic bacterium Agromonas oligotrophica (Bradyrhizobium oligotrophicum) is a nitrogen-fixing symbiont of Aeschynomene indica.</title>
        <authorList>
            <person name="Okubo T."/>
            <person name="Fukushima S."/>
            <person name="Itakura M."/>
            <person name="Oshima K."/>
            <person name="Longtonglang A."/>
            <person name="Teaumroong N."/>
            <person name="Mitsui H."/>
            <person name="Hattori M."/>
            <person name="Hattori R."/>
            <person name="Hattori T."/>
            <person name="Minamisawa K."/>
        </authorList>
    </citation>
    <scope>NUCLEOTIDE SEQUENCE [LARGE SCALE GENOMIC DNA]</scope>
    <source>
        <strain evidence="2 3">S58</strain>
    </source>
</reference>
<gene>
    <name evidence="2" type="ORF">S58_63160</name>
</gene>
<evidence type="ECO:0000313" key="3">
    <source>
        <dbReference type="Proteomes" id="UP000011841"/>
    </source>
</evidence>
<evidence type="ECO:0000256" key="1">
    <source>
        <dbReference type="SAM" id="MobiDB-lite"/>
    </source>
</evidence>
<dbReference type="HOGENOM" id="CLU_3133035_0_0_5"/>
<proteinExistence type="predicted"/>
<keyword evidence="3" id="KW-1185">Reference proteome</keyword>
<dbReference type="Proteomes" id="UP000011841">
    <property type="component" value="Chromosome"/>
</dbReference>
<dbReference type="STRING" id="1245469.S58_63160"/>
<dbReference type="PATRIC" id="fig|1245469.3.peg.6449"/>
<protein>
    <submittedName>
        <fullName evidence="2">Uncharacterized protein</fullName>
    </submittedName>
</protein>
<feature type="compositionally biased region" description="Low complexity" evidence="1">
    <location>
        <begin position="23"/>
        <end position="32"/>
    </location>
</feature>
<evidence type="ECO:0000313" key="2">
    <source>
        <dbReference type="EMBL" id="BAM92290.1"/>
    </source>
</evidence>
<dbReference type="EMBL" id="AP012603">
    <property type="protein sequence ID" value="BAM92290.1"/>
    <property type="molecule type" value="Genomic_DNA"/>
</dbReference>
<name>M5A0H3_9BRAD</name>
<accession>M5A0H3</accession>
<organism evidence="2 3">
    <name type="scientific">Bradyrhizobium oligotrophicum S58</name>
    <dbReference type="NCBI Taxonomy" id="1245469"/>
    <lineage>
        <taxon>Bacteria</taxon>
        <taxon>Pseudomonadati</taxon>
        <taxon>Pseudomonadota</taxon>
        <taxon>Alphaproteobacteria</taxon>
        <taxon>Hyphomicrobiales</taxon>
        <taxon>Nitrobacteraceae</taxon>
        <taxon>Bradyrhizobium</taxon>
    </lineage>
</organism>
<sequence length="49" mass="5356">MIGSARFRKISAAEGIQYSPKMKGASASKGKALSPEERRKSIIEAYRKA</sequence>
<dbReference type="KEGG" id="aol:S58_63160"/>
<feature type="compositionally biased region" description="Basic and acidic residues" evidence="1">
    <location>
        <begin position="34"/>
        <end position="49"/>
    </location>
</feature>
<dbReference type="AlphaFoldDB" id="M5A0H3"/>